<dbReference type="STRING" id="441119.SAMN04488047_107167"/>
<gene>
    <name evidence="1" type="ORF">SAMN04488047_107167</name>
</gene>
<reference evidence="1 2" key="1">
    <citation type="submission" date="2016-10" db="EMBL/GenBank/DDBJ databases">
        <authorList>
            <person name="de Groot N.N."/>
        </authorList>
    </citation>
    <scope>NUCLEOTIDE SEQUENCE [LARGE SCALE GENOMIC DNA]</scope>
    <source>
        <strain evidence="1 2">DSM 19547</strain>
    </source>
</reference>
<dbReference type="EMBL" id="FOXA01000007">
    <property type="protein sequence ID" value="SFP51030.1"/>
    <property type="molecule type" value="Genomic_DNA"/>
</dbReference>
<evidence type="ECO:0000313" key="1">
    <source>
        <dbReference type="EMBL" id="SFP51030.1"/>
    </source>
</evidence>
<dbReference type="Pfam" id="PF20082">
    <property type="entry name" value="DUF6476"/>
    <property type="match status" value="1"/>
</dbReference>
<dbReference type="AlphaFoldDB" id="A0A1I5QY37"/>
<protein>
    <submittedName>
        <fullName evidence="1">Uncharacterized protein</fullName>
    </submittedName>
</protein>
<sequence length="81" mass="8717">MTGLTGTMMAGLLVLIYLFVTRFPDPSRIPLPESVTLPSGTEAVAFTRGPGWYAVVTAEDEILILDPGSGAVRQTVRIEPR</sequence>
<evidence type="ECO:0000313" key="2">
    <source>
        <dbReference type="Proteomes" id="UP000199356"/>
    </source>
</evidence>
<organism evidence="1 2">
    <name type="scientific">Tranquillimonas alkanivorans</name>
    <dbReference type="NCBI Taxonomy" id="441119"/>
    <lineage>
        <taxon>Bacteria</taxon>
        <taxon>Pseudomonadati</taxon>
        <taxon>Pseudomonadota</taxon>
        <taxon>Alphaproteobacteria</taxon>
        <taxon>Rhodobacterales</taxon>
        <taxon>Roseobacteraceae</taxon>
        <taxon>Tranquillimonas</taxon>
    </lineage>
</organism>
<name>A0A1I5QY37_9RHOB</name>
<accession>A0A1I5QY37</accession>
<dbReference type="Proteomes" id="UP000199356">
    <property type="component" value="Unassembled WGS sequence"/>
</dbReference>
<dbReference type="InterPro" id="IPR045519">
    <property type="entry name" value="DUF6476"/>
</dbReference>
<proteinExistence type="predicted"/>
<keyword evidence="2" id="KW-1185">Reference proteome</keyword>